<keyword evidence="2" id="KW-1185">Reference proteome</keyword>
<protein>
    <submittedName>
        <fullName evidence="1">Uncharacterized protein</fullName>
    </submittedName>
</protein>
<dbReference type="Proteomes" id="UP001164539">
    <property type="component" value="Chromosome 9"/>
</dbReference>
<gene>
    <name evidence="1" type="ORF">OWV82_017323</name>
</gene>
<reference evidence="1 2" key="1">
    <citation type="journal article" date="2023" name="Science">
        <title>Complex scaffold remodeling in plant triterpene biosynthesis.</title>
        <authorList>
            <person name="De La Pena R."/>
            <person name="Hodgson H."/>
            <person name="Liu J.C."/>
            <person name="Stephenson M.J."/>
            <person name="Martin A.C."/>
            <person name="Owen C."/>
            <person name="Harkess A."/>
            <person name="Leebens-Mack J."/>
            <person name="Jimenez L.E."/>
            <person name="Osbourn A."/>
            <person name="Sattely E.S."/>
        </authorList>
    </citation>
    <scope>NUCLEOTIDE SEQUENCE [LARGE SCALE GENOMIC DNA]</scope>
    <source>
        <strain evidence="2">cv. JPN11</strain>
        <tissue evidence="1">Leaf</tissue>
    </source>
</reference>
<evidence type="ECO:0000313" key="2">
    <source>
        <dbReference type="Proteomes" id="UP001164539"/>
    </source>
</evidence>
<evidence type="ECO:0000313" key="1">
    <source>
        <dbReference type="EMBL" id="KAJ4711279.1"/>
    </source>
</evidence>
<accession>A0ACC1XIK2</accession>
<comment type="caution">
    <text evidence="1">The sequence shown here is derived from an EMBL/GenBank/DDBJ whole genome shotgun (WGS) entry which is preliminary data.</text>
</comment>
<dbReference type="EMBL" id="CM051402">
    <property type="protein sequence ID" value="KAJ4711279.1"/>
    <property type="molecule type" value="Genomic_DNA"/>
</dbReference>
<organism evidence="1 2">
    <name type="scientific">Melia azedarach</name>
    <name type="common">Chinaberry tree</name>
    <dbReference type="NCBI Taxonomy" id="155640"/>
    <lineage>
        <taxon>Eukaryota</taxon>
        <taxon>Viridiplantae</taxon>
        <taxon>Streptophyta</taxon>
        <taxon>Embryophyta</taxon>
        <taxon>Tracheophyta</taxon>
        <taxon>Spermatophyta</taxon>
        <taxon>Magnoliopsida</taxon>
        <taxon>eudicotyledons</taxon>
        <taxon>Gunneridae</taxon>
        <taxon>Pentapetalae</taxon>
        <taxon>rosids</taxon>
        <taxon>malvids</taxon>
        <taxon>Sapindales</taxon>
        <taxon>Meliaceae</taxon>
        <taxon>Melia</taxon>
    </lineage>
</organism>
<sequence length="301" mass="33179">MAMQTGMGLPKILMLAGLGYTGTILVKDGKLPEILRELQSLVERVTKSGEQDGEYGSDAVADQVRRLAMELRQLASNRQITVLNGNSGGNATSLMIPAATLGALGYGYMWWKGLSFSDLMYVTKKSMATAVSNLTKHLESVTEALSVAKKHLTQRIQDLNDKVEKQGEISNDIRKNVEEACEDLFKVEDNLKDLQTMIYCLDGKIDSLGYKQDITNIGMYYLCNFVDGKKGIMAESMQDQFKLGEKARLLLKAPSPMGLKEITDSLSGTISQSAVDSIEVDGIKNFDDQRRLLLRGNSALY</sequence>
<name>A0ACC1XIK2_MELAZ</name>
<proteinExistence type="predicted"/>